<feature type="coiled-coil region" evidence="1">
    <location>
        <begin position="27"/>
        <end position="61"/>
    </location>
</feature>
<gene>
    <name evidence="2" type="ORF">g.52629</name>
</gene>
<proteinExistence type="predicted"/>
<keyword evidence="1" id="KW-0175">Coiled coil</keyword>
<reference evidence="2" key="1">
    <citation type="submission" date="2015-11" db="EMBL/GenBank/DDBJ databases">
        <title>De novo transcriptome assembly of four potential Pierce s Disease insect vectors from Arizona vineyards.</title>
        <authorList>
            <person name="Tassone E.E."/>
        </authorList>
    </citation>
    <scope>NUCLEOTIDE SEQUENCE</scope>
</reference>
<name>A0A1B6LP48_9HEMI</name>
<organism evidence="2">
    <name type="scientific">Graphocephala atropunctata</name>
    <dbReference type="NCBI Taxonomy" id="36148"/>
    <lineage>
        <taxon>Eukaryota</taxon>
        <taxon>Metazoa</taxon>
        <taxon>Ecdysozoa</taxon>
        <taxon>Arthropoda</taxon>
        <taxon>Hexapoda</taxon>
        <taxon>Insecta</taxon>
        <taxon>Pterygota</taxon>
        <taxon>Neoptera</taxon>
        <taxon>Paraneoptera</taxon>
        <taxon>Hemiptera</taxon>
        <taxon>Auchenorrhyncha</taxon>
        <taxon>Membracoidea</taxon>
        <taxon>Cicadellidae</taxon>
        <taxon>Cicadellinae</taxon>
        <taxon>Cicadellini</taxon>
        <taxon>Graphocephala</taxon>
    </lineage>
</organism>
<accession>A0A1B6LP48</accession>
<evidence type="ECO:0000313" key="2">
    <source>
        <dbReference type="EMBL" id="JAT25522.1"/>
    </source>
</evidence>
<protein>
    <submittedName>
        <fullName evidence="2">Uncharacterized protein</fullName>
    </submittedName>
</protein>
<evidence type="ECO:0000256" key="1">
    <source>
        <dbReference type="SAM" id="Coils"/>
    </source>
</evidence>
<dbReference type="AlphaFoldDB" id="A0A1B6LP48"/>
<sequence>MKTDSLSDTQEEPAPDIDFKEEYFKVKAVLESEKEKSDLKITSLQNENERLKLETHSKIREEVQSVLKGTFSQTQIDIILKKNMWRKTLQELSQLGTPVINVTFI</sequence>
<dbReference type="EMBL" id="GEBQ01014455">
    <property type="protein sequence ID" value="JAT25522.1"/>
    <property type="molecule type" value="Transcribed_RNA"/>
</dbReference>